<protein>
    <submittedName>
        <fullName evidence="2">Uncharacterized protein</fullName>
    </submittedName>
</protein>
<organism evidence="2 3">
    <name type="scientific">Paratrimastix pyriformis</name>
    <dbReference type="NCBI Taxonomy" id="342808"/>
    <lineage>
        <taxon>Eukaryota</taxon>
        <taxon>Metamonada</taxon>
        <taxon>Preaxostyla</taxon>
        <taxon>Paratrimastigidae</taxon>
        <taxon>Paratrimastix</taxon>
    </lineage>
</organism>
<dbReference type="EMBL" id="JAPMOS010000094">
    <property type="protein sequence ID" value="KAJ4455733.1"/>
    <property type="molecule type" value="Genomic_DNA"/>
</dbReference>
<accession>A0ABQ8UCH5</accession>
<feature type="region of interest" description="Disordered" evidence="1">
    <location>
        <begin position="68"/>
        <end position="87"/>
    </location>
</feature>
<evidence type="ECO:0000313" key="2">
    <source>
        <dbReference type="EMBL" id="KAJ4455733.1"/>
    </source>
</evidence>
<feature type="compositionally biased region" description="Basic and acidic residues" evidence="1">
    <location>
        <begin position="68"/>
        <end position="77"/>
    </location>
</feature>
<dbReference type="Proteomes" id="UP001141327">
    <property type="component" value="Unassembled WGS sequence"/>
</dbReference>
<reference evidence="2" key="1">
    <citation type="journal article" date="2022" name="bioRxiv">
        <title>Genomics of Preaxostyla Flagellates Illuminates Evolutionary Transitions and the Path Towards Mitochondrial Loss.</title>
        <authorList>
            <person name="Novak L.V.F."/>
            <person name="Treitli S.C."/>
            <person name="Pyrih J."/>
            <person name="Halakuc P."/>
            <person name="Pipaliya S.V."/>
            <person name="Vacek V."/>
            <person name="Brzon O."/>
            <person name="Soukal P."/>
            <person name="Eme L."/>
            <person name="Dacks J.B."/>
            <person name="Karnkowska A."/>
            <person name="Elias M."/>
            <person name="Hampl V."/>
        </authorList>
    </citation>
    <scope>NUCLEOTIDE SEQUENCE</scope>
    <source>
        <strain evidence="2">RCP-MX</strain>
    </source>
</reference>
<proteinExistence type="predicted"/>
<keyword evidence="3" id="KW-1185">Reference proteome</keyword>
<comment type="caution">
    <text evidence="2">The sequence shown here is derived from an EMBL/GenBank/DDBJ whole genome shotgun (WGS) entry which is preliminary data.</text>
</comment>
<evidence type="ECO:0000313" key="3">
    <source>
        <dbReference type="Proteomes" id="UP001141327"/>
    </source>
</evidence>
<gene>
    <name evidence="2" type="ORF">PAPYR_9226</name>
</gene>
<sequence>MKLNINLFVNDLNQRRETDVRTPTWVKISEKNDRQTCTKHLFVFHRLHRAATHHCILALSGYKKEKDGVEKDGRARGGDSTPAVTGVGSRRGAGCFARIWESPRRLPGWLPGSSVGGASTHRILLEREVRLSPERARGARGRGEGKERAAVPDVCAGFSGTPPVGLKITRNERGVLTVYWYI</sequence>
<name>A0ABQ8UCH5_9EUKA</name>
<evidence type="ECO:0000256" key="1">
    <source>
        <dbReference type="SAM" id="MobiDB-lite"/>
    </source>
</evidence>